<dbReference type="PROSITE" id="PS51471">
    <property type="entry name" value="FE2OG_OXY"/>
    <property type="match status" value="1"/>
</dbReference>
<evidence type="ECO:0000256" key="7">
    <source>
        <dbReference type="ARBA" id="ARBA00023242"/>
    </source>
</evidence>
<sequence>MTPPINECRISCAPPSVYYIPDFITPTEERVLVEKVLGAPKPKWVHLKNRRFQEAGVFQELDANQHDPNHCLVNEYLAGQGIMPHTDGPAYMPTVATVSLSSHCVLEFYKIPEDQDNSSTKTNNSRGQEPEFALFVQPRSLLVLKEDIYNKYTHGIREVISDDLNQGNILNLPEAAPEVSNHPSGSTLAERGTRISLTFRIVQKTLSKKLFLRR</sequence>
<evidence type="ECO:0000256" key="4">
    <source>
        <dbReference type="ARBA" id="ARBA00022964"/>
    </source>
</evidence>
<gene>
    <name evidence="9" type="ORF">KVV02_004526</name>
</gene>
<comment type="subcellular location">
    <subcellularLocation>
        <location evidence="1">Nucleus</location>
    </subcellularLocation>
</comment>
<keyword evidence="6" id="KW-0408">Iron</keyword>
<dbReference type="GO" id="GO:0046872">
    <property type="term" value="F:metal ion binding"/>
    <property type="evidence" value="ECO:0007669"/>
    <property type="project" value="UniProtKB-KW"/>
</dbReference>
<evidence type="ECO:0000313" key="10">
    <source>
        <dbReference type="Proteomes" id="UP000717515"/>
    </source>
</evidence>
<dbReference type="InterPro" id="IPR005123">
    <property type="entry name" value="Oxoglu/Fe-dep_dioxygenase_dom"/>
</dbReference>
<keyword evidence="7" id="KW-0539">Nucleus</keyword>
<evidence type="ECO:0000256" key="2">
    <source>
        <dbReference type="ARBA" id="ARBA00007879"/>
    </source>
</evidence>
<dbReference type="PANTHER" id="PTHR46030">
    <property type="entry name" value="ALPHA-KETOGLUTARATE-DEPENDENT DIOXYGENASE ALKB HOMOLOG 6"/>
    <property type="match status" value="1"/>
</dbReference>
<dbReference type="Gene3D" id="2.60.120.590">
    <property type="entry name" value="Alpha-ketoglutarate-dependent dioxygenase AlkB-like"/>
    <property type="match status" value="1"/>
</dbReference>
<protein>
    <recommendedName>
        <fullName evidence="8">Fe2OG dioxygenase domain-containing protein</fullName>
    </recommendedName>
</protein>
<comment type="similarity">
    <text evidence="2">Belongs to the alkB family.</text>
</comment>
<dbReference type="GO" id="GO:0005634">
    <property type="term" value="C:nucleus"/>
    <property type="evidence" value="ECO:0007669"/>
    <property type="project" value="UniProtKB-SubCell"/>
</dbReference>
<comment type="caution">
    <text evidence="9">The sequence shown here is derived from an EMBL/GenBank/DDBJ whole genome shotgun (WGS) entry which is preliminary data.</text>
</comment>
<keyword evidence="5" id="KW-0560">Oxidoreductase</keyword>
<evidence type="ECO:0000256" key="3">
    <source>
        <dbReference type="ARBA" id="ARBA00022723"/>
    </source>
</evidence>
<dbReference type="InterPro" id="IPR027450">
    <property type="entry name" value="AlkB-like"/>
</dbReference>
<dbReference type="Pfam" id="PF13532">
    <property type="entry name" value="2OG-FeII_Oxy_2"/>
    <property type="match status" value="1"/>
</dbReference>
<evidence type="ECO:0000259" key="8">
    <source>
        <dbReference type="PROSITE" id="PS51471"/>
    </source>
</evidence>
<dbReference type="InterPro" id="IPR032862">
    <property type="entry name" value="ALKBH6"/>
</dbReference>
<dbReference type="InterPro" id="IPR037151">
    <property type="entry name" value="AlkB-like_sf"/>
</dbReference>
<evidence type="ECO:0000256" key="6">
    <source>
        <dbReference type="ARBA" id="ARBA00023004"/>
    </source>
</evidence>
<keyword evidence="3" id="KW-0479">Metal-binding</keyword>
<dbReference type="SUPFAM" id="SSF51197">
    <property type="entry name" value="Clavaminate synthase-like"/>
    <property type="match status" value="1"/>
</dbReference>
<evidence type="ECO:0000256" key="5">
    <source>
        <dbReference type="ARBA" id="ARBA00023002"/>
    </source>
</evidence>
<accession>A0A9P8CWM7</accession>
<dbReference type="GO" id="GO:0051213">
    <property type="term" value="F:dioxygenase activity"/>
    <property type="evidence" value="ECO:0007669"/>
    <property type="project" value="UniProtKB-KW"/>
</dbReference>
<dbReference type="EMBL" id="JAIFTL010000106">
    <property type="protein sequence ID" value="KAG9323318.1"/>
    <property type="molecule type" value="Genomic_DNA"/>
</dbReference>
<dbReference type="Proteomes" id="UP000717515">
    <property type="component" value="Unassembled WGS sequence"/>
</dbReference>
<evidence type="ECO:0000256" key="1">
    <source>
        <dbReference type="ARBA" id="ARBA00004123"/>
    </source>
</evidence>
<keyword evidence="4" id="KW-0223">Dioxygenase</keyword>
<dbReference type="PANTHER" id="PTHR46030:SF1">
    <property type="entry name" value="ALPHA-KETOGLUTARATE-DEPENDENT DIOXYGENASE ALKB HOMOLOG 6"/>
    <property type="match status" value="1"/>
</dbReference>
<proteinExistence type="inferred from homology"/>
<reference evidence="9" key="1">
    <citation type="submission" date="2021-07" db="EMBL/GenBank/DDBJ databases">
        <title>Draft genome of Mortierella alpina, strain LL118, isolated from an aspen leaf litter sample.</title>
        <authorList>
            <person name="Yang S."/>
            <person name="Vinatzer B.A."/>
        </authorList>
    </citation>
    <scope>NUCLEOTIDE SEQUENCE</scope>
    <source>
        <strain evidence="9">LL118</strain>
    </source>
</reference>
<organism evidence="9 10">
    <name type="scientific">Mortierella alpina</name>
    <name type="common">Oleaginous fungus</name>
    <name type="synonym">Mortierella renispora</name>
    <dbReference type="NCBI Taxonomy" id="64518"/>
    <lineage>
        <taxon>Eukaryota</taxon>
        <taxon>Fungi</taxon>
        <taxon>Fungi incertae sedis</taxon>
        <taxon>Mucoromycota</taxon>
        <taxon>Mortierellomycotina</taxon>
        <taxon>Mortierellomycetes</taxon>
        <taxon>Mortierellales</taxon>
        <taxon>Mortierellaceae</taxon>
        <taxon>Mortierella</taxon>
    </lineage>
</organism>
<name>A0A9P8CWM7_MORAP</name>
<dbReference type="AlphaFoldDB" id="A0A9P8CWM7"/>
<evidence type="ECO:0000313" key="9">
    <source>
        <dbReference type="EMBL" id="KAG9323318.1"/>
    </source>
</evidence>
<feature type="domain" description="Fe2OG dioxygenase" evidence="8">
    <location>
        <begin position="67"/>
        <end position="203"/>
    </location>
</feature>